<dbReference type="GeneID" id="114435885"/>
<feature type="region of interest" description="Disordered" evidence="4">
    <location>
        <begin position="1"/>
        <end position="25"/>
    </location>
</feature>
<evidence type="ECO:0000259" key="5">
    <source>
        <dbReference type="PROSITE" id="PS51720"/>
    </source>
</evidence>
<evidence type="ECO:0000256" key="1">
    <source>
        <dbReference type="ARBA" id="ARBA00008535"/>
    </source>
</evidence>
<dbReference type="PROSITE" id="PS51720">
    <property type="entry name" value="G_AIG1"/>
    <property type="match status" value="1"/>
</dbReference>
<evidence type="ECO:0000313" key="6">
    <source>
        <dbReference type="Proteomes" id="UP000515145"/>
    </source>
</evidence>
<evidence type="ECO:0000256" key="2">
    <source>
        <dbReference type="ARBA" id="ARBA00022741"/>
    </source>
</evidence>
<dbReference type="PANTHER" id="PTHR10903:SF62">
    <property type="entry name" value="GTPASE IMAP FAMILY MEMBER 4-LIKE-RELATED"/>
    <property type="match status" value="1"/>
</dbReference>
<accession>A0A6P7I764</accession>
<dbReference type="InterPro" id="IPR006703">
    <property type="entry name" value="G_AIG1"/>
</dbReference>
<keyword evidence="2" id="KW-0547">Nucleotide-binding</keyword>
<dbReference type="InterPro" id="IPR045058">
    <property type="entry name" value="GIMA/IAN/Toc"/>
</dbReference>
<proteinExistence type="inferred from homology"/>
<gene>
    <name evidence="7" type="primary">LOC114435885</name>
</gene>
<dbReference type="OrthoDB" id="425923at2759"/>
<organism evidence="6 7">
    <name type="scientific">Parambassis ranga</name>
    <name type="common">Indian glassy fish</name>
    <dbReference type="NCBI Taxonomy" id="210632"/>
    <lineage>
        <taxon>Eukaryota</taxon>
        <taxon>Metazoa</taxon>
        <taxon>Chordata</taxon>
        <taxon>Craniata</taxon>
        <taxon>Vertebrata</taxon>
        <taxon>Euteleostomi</taxon>
        <taxon>Actinopterygii</taxon>
        <taxon>Neopterygii</taxon>
        <taxon>Teleostei</taxon>
        <taxon>Neoteleostei</taxon>
        <taxon>Acanthomorphata</taxon>
        <taxon>Ovalentaria</taxon>
        <taxon>Ambassidae</taxon>
        <taxon>Parambassis</taxon>
    </lineage>
</organism>
<feature type="domain" description="AIG1-type G" evidence="5">
    <location>
        <begin position="58"/>
        <end position="265"/>
    </location>
</feature>
<dbReference type="Proteomes" id="UP000515145">
    <property type="component" value="Chromosome 5"/>
</dbReference>
<name>A0A6P7I764_9TELE</name>
<dbReference type="RefSeq" id="XP_028261643.1">
    <property type="nucleotide sequence ID" value="XM_028405842.1"/>
</dbReference>
<dbReference type="SUPFAM" id="SSF52540">
    <property type="entry name" value="P-loop containing nucleoside triphosphate hydrolases"/>
    <property type="match status" value="1"/>
</dbReference>
<keyword evidence="6" id="KW-1185">Reference proteome</keyword>
<evidence type="ECO:0000313" key="7">
    <source>
        <dbReference type="RefSeq" id="XP_028261643.1"/>
    </source>
</evidence>
<dbReference type="InParanoid" id="A0A6P7I764"/>
<evidence type="ECO:0000256" key="3">
    <source>
        <dbReference type="ARBA" id="ARBA00023134"/>
    </source>
</evidence>
<reference evidence="7" key="1">
    <citation type="submission" date="2025-08" db="UniProtKB">
        <authorList>
            <consortium name="RefSeq"/>
        </authorList>
    </citation>
    <scope>IDENTIFICATION</scope>
</reference>
<dbReference type="Pfam" id="PF04548">
    <property type="entry name" value="AIG1"/>
    <property type="match status" value="1"/>
</dbReference>
<dbReference type="InterPro" id="IPR027417">
    <property type="entry name" value="P-loop_NTPase"/>
</dbReference>
<comment type="similarity">
    <text evidence="1">Belongs to the TRAFAC class TrmE-Era-EngA-EngB-Septin-like GTPase superfamily. AIG1/Toc34/Toc159-like paraseptin GTPase family. IAN subfamily.</text>
</comment>
<evidence type="ECO:0000256" key="4">
    <source>
        <dbReference type="SAM" id="MobiDB-lite"/>
    </source>
</evidence>
<dbReference type="Gene3D" id="3.40.50.300">
    <property type="entry name" value="P-loop containing nucleotide triphosphate hydrolases"/>
    <property type="match status" value="1"/>
</dbReference>
<protein>
    <submittedName>
        <fullName evidence="7">GTPase IMAP family member 7-like isoform X1</fullName>
    </submittedName>
</protein>
<dbReference type="GO" id="GO:0005525">
    <property type="term" value="F:GTP binding"/>
    <property type="evidence" value="ECO:0007669"/>
    <property type="project" value="UniProtKB-KW"/>
</dbReference>
<dbReference type="PANTHER" id="PTHR10903">
    <property type="entry name" value="GTPASE, IMAP FAMILY MEMBER-RELATED"/>
    <property type="match status" value="1"/>
</dbReference>
<keyword evidence="3" id="KW-0342">GTP-binding</keyword>
<sequence>MAGTSSDLQHRRGRQNTQIQKTGPLASRWRSDYTISACDQSQMFNMTVKEEFIQIQESNGTRIVLLGKTGSGKSSLGNTLLGESLLKTKSSPNSETIECQAESKVVNGIHTTVVDTPGFFDTNTNEEALKPEVVKCIAECSPGPHAFLIVLRVDRYTEQEKAVIDKILQHFSEEVLKYAVVVFTYGDQLDREVKIEDFVHKNKDLRDLVKKCGGRCHVVDNKYWNNNNDDDYRNNQFQVTQLLNTIERMKQSGGFYTNEMLQKVEELKKKYKDKGDFVKRLMRIFAGVTAGALLGALFGVRLYPGHPVVCALAAALGGSIGYGAAEHSSTPGEAALKAVQEVGAVGQVFLQAEGALQGGESKDTK</sequence>
<dbReference type="AlphaFoldDB" id="A0A6P7I764"/>
<dbReference type="FunFam" id="3.40.50.300:FF:000366">
    <property type="entry name" value="GTPase, IMAP family member 2"/>
    <property type="match status" value="1"/>
</dbReference>